<dbReference type="GO" id="GO:0050043">
    <property type="term" value="F:lactate racemase activity"/>
    <property type="evidence" value="ECO:0007669"/>
    <property type="project" value="InterPro"/>
</dbReference>
<evidence type="ECO:0000313" key="3">
    <source>
        <dbReference type="Proteomes" id="UP000777784"/>
    </source>
</evidence>
<gene>
    <name evidence="2" type="ORF">KJ970_12170</name>
</gene>
<protein>
    <submittedName>
        <fullName evidence="2">DUF2088 domain-containing protein</fullName>
    </submittedName>
</protein>
<name>A0A948WDA3_UNCEI</name>
<sequence length="408" mass="45151">MNGFELPWGAWYGDRMKRFPLPAGYRAVVRRIRGGRVLSPKRIDAALDAVMESPTLEQLACSRRWAAVAVEDFSRPARLAEILPSVLRRIHAGGIPPERTRIIFALGGHAPLDRFAMIKKCGRWVCDHYDVSNHHPYEDLVDLGVSASGIPIRINRKFAEADLRVAVGSVVPHPYAAFGGGAKIVLPGVSSIDTLEANHRPAVTGLQGGYNNIETNTARQEMEEIALRVGLEFIVNVVTDDRRRPVGLFAGHPVAAHRAAVECARRVYATPRPNRPADVAVLNAYPKDTELLQVGNAFNALRFSPPLPLKPEGIVVVTAACSMGRGYHSLHGPGMRLYRKPVEKAYLAGRPVIFFTQNLNKCDVAVSFWDGYTFESKWNHVVKRLQKRLGHKAQIEVFPCAPLQLLED</sequence>
<dbReference type="Proteomes" id="UP000777784">
    <property type="component" value="Unassembled WGS sequence"/>
</dbReference>
<dbReference type="InterPro" id="IPR018657">
    <property type="entry name" value="LarA-like_N"/>
</dbReference>
<comment type="caution">
    <text evidence="2">The sequence shown here is derived from an EMBL/GenBank/DDBJ whole genome shotgun (WGS) entry which is preliminary data.</text>
</comment>
<proteinExistence type="predicted"/>
<evidence type="ECO:0000259" key="1">
    <source>
        <dbReference type="Pfam" id="PF09861"/>
    </source>
</evidence>
<dbReference type="Gene3D" id="3.40.50.11440">
    <property type="match status" value="1"/>
</dbReference>
<reference evidence="2" key="1">
    <citation type="submission" date="2021-05" db="EMBL/GenBank/DDBJ databases">
        <title>Energy efficiency and biological interactions define the core microbiome of deep oligotrophic groundwater.</title>
        <authorList>
            <person name="Mehrshad M."/>
            <person name="Lopez-Fernandez M."/>
            <person name="Bell E."/>
            <person name="Bernier-Latmani R."/>
            <person name="Bertilsson S."/>
            <person name="Dopson M."/>
        </authorList>
    </citation>
    <scope>NUCLEOTIDE SEQUENCE</scope>
    <source>
        <strain evidence="2">Modern_marine.mb.64</strain>
    </source>
</reference>
<dbReference type="Pfam" id="PF09861">
    <property type="entry name" value="Lar_N"/>
    <property type="match status" value="1"/>
</dbReference>
<evidence type="ECO:0000313" key="2">
    <source>
        <dbReference type="EMBL" id="MBU2691673.1"/>
    </source>
</evidence>
<dbReference type="AlphaFoldDB" id="A0A948WDA3"/>
<dbReference type="EMBL" id="JAHJDP010000072">
    <property type="protein sequence ID" value="MBU2691673.1"/>
    <property type="molecule type" value="Genomic_DNA"/>
</dbReference>
<dbReference type="PANTHER" id="PTHR33171">
    <property type="entry name" value="LAR_N DOMAIN-CONTAINING PROTEIN"/>
    <property type="match status" value="1"/>
</dbReference>
<accession>A0A948WDA3</accession>
<dbReference type="PANTHER" id="PTHR33171:SF17">
    <property type="entry name" value="LARA-LIKE N-TERMINAL DOMAIN-CONTAINING PROTEIN"/>
    <property type="match status" value="1"/>
</dbReference>
<dbReference type="InterPro" id="IPR048068">
    <property type="entry name" value="LarA-like"/>
</dbReference>
<feature type="domain" description="LarA-like N-terminal" evidence="1">
    <location>
        <begin position="12"/>
        <end position="201"/>
    </location>
</feature>
<organism evidence="2 3">
    <name type="scientific">Eiseniibacteriota bacterium</name>
    <dbReference type="NCBI Taxonomy" id="2212470"/>
    <lineage>
        <taxon>Bacteria</taxon>
        <taxon>Candidatus Eiseniibacteriota</taxon>
    </lineage>
</organism>